<sequence length="618" mass="72577">MLRASTTKQTDVHKQTERWRQCGKDVGVDESEERCSEEYSADNAPSFRKVTQHSAKRLLIIDAMNVMHMRTNHAGRTQKQLDCLSLLPVIRYFVRRGHAVEVVMPELCIYKKCYKNFHIWKDLRALKLLILVPHMMHDDLVALTVARDACGSVITKDKFRDHLACFPQLHQVRSRNINLTFISNMKKPMFFTNAEGDKFYAGYFMCVNYAFEQFYSLPEDDDYDLVENEKWSEERRMKVLERIDEIYRLAEAQYKFVKVERLSKYMLCNKPVKTSFPNGVYDKIVRGEEDGIAEYESIKALFYWRSTAEKQELEYQLQGRCSDAYMQTKNNLHSFDSSVPLFVHENTSDRNSKSNGSKSSSVIIEENAAYKESLTEVTNPSYLEMWIAHKKGERLFKDDKYAESKTHLWKTLTDEVKMERKSFHDFLSSFHGTLEKEVVLNAYYDQLSSYSQSEEEITNPLGIEKRLMQRWLVNALNLDSKVLHNILRSWDESPLLAERVVDAYFEHINDWETGFSQRLWRVKYVTGQSPKWEFLENLVQKSFSANLYKLALQSGQLSVPLRKPALNLMYQYEIMLVCSSNSKQSSSRRDKKTRKSMTSFAQDLQHSHKQFTDQYIYI</sequence>
<dbReference type="Gene3D" id="3.40.50.11980">
    <property type="match status" value="1"/>
</dbReference>
<protein>
    <submittedName>
        <fullName evidence="2">Bm10793, isoform i</fullName>
    </submittedName>
</protein>
<accession>A0A1I9G4G7</accession>
<reference evidence="2" key="1">
    <citation type="journal article" date="2007" name="Science">
        <title>Draft genome of the filarial nematode parasite Brugia malayi.</title>
        <authorList>
            <person name="Ghedin E."/>
            <person name="Wang S."/>
            <person name="Spiro D."/>
            <person name="Caler E."/>
            <person name="Zhao Q."/>
            <person name="Crabtree J."/>
            <person name="Allen J.E."/>
            <person name="Delcher A.L."/>
            <person name="Guiliano D.B."/>
            <person name="Miranda-Saavedra D."/>
            <person name="Angiuoli S.V."/>
            <person name="Creasy T."/>
            <person name="Amedeo P."/>
            <person name="Haas B."/>
            <person name="El-Sayed N.M."/>
            <person name="Wortman J.R."/>
            <person name="Feldblyum T."/>
            <person name="Tallon L."/>
            <person name="Schatz M."/>
            <person name="Shumway M."/>
            <person name="Koo H."/>
            <person name="Salzberg S.L."/>
            <person name="Schobel S."/>
            <person name="Pertea M."/>
            <person name="Pop M."/>
            <person name="White O."/>
            <person name="Barton G.J."/>
            <person name="Carlow C.K."/>
            <person name="Crawford M.J."/>
            <person name="Daub J."/>
            <person name="Dimmic M.W."/>
            <person name="Estes C.F."/>
            <person name="Foster J.M."/>
            <person name="Ganatra M."/>
            <person name="Gregory W.F."/>
            <person name="Johnson N.M."/>
            <person name="Jin J."/>
            <person name="Komuniecki R."/>
            <person name="Korf I."/>
            <person name="Kumar S."/>
            <person name="Laney S."/>
            <person name="Li B.W."/>
            <person name="Li W."/>
            <person name="Lindblom T.H."/>
            <person name="Lustigman S."/>
            <person name="Ma D."/>
            <person name="Maina C.V."/>
            <person name="Martin D.M."/>
            <person name="McCarter J.P."/>
            <person name="McReynolds L."/>
            <person name="Mitreva M."/>
            <person name="Nutman T.B."/>
            <person name="Parkinson J."/>
            <person name="Peregrin-Alvarez J.M."/>
            <person name="Poole C."/>
            <person name="Ren Q."/>
            <person name="Saunders L."/>
            <person name="Sluder A.E."/>
            <person name="Smith K."/>
            <person name="Stanke M."/>
            <person name="Unnasch T.R."/>
            <person name="Ware J."/>
            <person name="Wei A.D."/>
            <person name="Weil G."/>
            <person name="Williams D.J."/>
            <person name="Zhang Y."/>
            <person name="Williams S.A."/>
            <person name="Fraser-Liggett C."/>
            <person name="Slatko B."/>
            <person name="Blaxter M.L."/>
            <person name="Scott A.L."/>
        </authorList>
    </citation>
    <scope>NUCLEOTIDE SEQUENCE</scope>
    <source>
        <strain evidence="2">FR3</strain>
    </source>
</reference>
<dbReference type="EMBL" id="LN857010">
    <property type="protein sequence ID" value="CDP99676.1"/>
    <property type="molecule type" value="Genomic_DNA"/>
</dbReference>
<reference evidence="2" key="2">
    <citation type="submission" date="2012-12" db="EMBL/GenBank/DDBJ databases">
        <authorList>
            <consortium name="WormBase Consortium"/>
            <person name="Ghedin E."/>
            <person name="Paulini M."/>
        </authorList>
    </citation>
    <scope>NUCLEOTIDE SEQUENCE</scope>
    <source>
        <strain evidence="2">FR3</strain>
    </source>
</reference>
<proteinExistence type="predicted"/>
<gene>
    <name evidence="2" type="primary">Bm10793</name>
    <name evidence="2" type="ORF">BM_Bm10793</name>
</gene>
<evidence type="ECO:0000259" key="1">
    <source>
        <dbReference type="Pfam" id="PF11977"/>
    </source>
</evidence>
<organism evidence="2">
    <name type="scientific">Brugia malayi</name>
    <name type="common">Filarial nematode worm</name>
    <dbReference type="NCBI Taxonomy" id="6279"/>
    <lineage>
        <taxon>Eukaryota</taxon>
        <taxon>Metazoa</taxon>
        <taxon>Ecdysozoa</taxon>
        <taxon>Nematoda</taxon>
        <taxon>Chromadorea</taxon>
        <taxon>Rhabditida</taxon>
        <taxon>Spirurina</taxon>
        <taxon>Spiruromorpha</taxon>
        <taxon>Filarioidea</taxon>
        <taxon>Onchocercidae</taxon>
        <taxon>Brugia</taxon>
    </lineage>
</organism>
<dbReference type="OMA" id="HINDWET"/>
<feature type="domain" description="RNase NYN" evidence="1">
    <location>
        <begin position="56"/>
        <end position="184"/>
    </location>
</feature>
<dbReference type="InterPro" id="IPR021869">
    <property type="entry name" value="RNase_Zc3h12_NYN"/>
</dbReference>
<name>A0A1I9G4G7_BRUMA</name>
<dbReference type="Pfam" id="PF11977">
    <property type="entry name" value="RNase_Zc3h12a"/>
    <property type="match status" value="1"/>
</dbReference>
<evidence type="ECO:0000313" key="2">
    <source>
        <dbReference type="EMBL" id="CDP99676.1"/>
    </source>
</evidence>
<dbReference type="AlphaFoldDB" id="A0A1I9G4G7"/>